<keyword evidence="3" id="KW-0812">Transmembrane</keyword>
<dbReference type="AlphaFoldDB" id="A0A6J7DCP3"/>
<dbReference type="EMBL" id="CAFABE010000032">
    <property type="protein sequence ID" value="CAB4827188.1"/>
    <property type="molecule type" value="Genomic_DNA"/>
</dbReference>
<dbReference type="InterPro" id="IPR005754">
    <property type="entry name" value="Sortase"/>
</dbReference>
<gene>
    <name evidence="4" type="ORF">UFOPK3164_00838</name>
    <name evidence="5" type="ORF">UFOPK3427_00428</name>
    <name evidence="6" type="ORF">UFOPK4112_00659</name>
</gene>
<sequence length="312" mass="33215">MTVLESEQDLKHTVVEGDGDLGDGDVEEVSEDHEKKPRRRIDLLVPGLIITVLGLSLILFVVYVFAFTNLKEARAQRQLLNVFTTPAGAVPLSGQLPPDGAPAAILTIPSLDIKEVVVQGSSATQTALGPGLMTQAARPGTIGNAVILGRRTTSGAPFKNLSNLQKGQGFTIASGLGSFNYVVTRTGTVQAGAQDPASPVNKAQVTLMTSSEPYGATGTTYVVARQTNTPGAAEKPKYQPANYQRGLSGDPAAIPASIILGVLYVLAIIATVLAYRRYRHSIWTVYVLSTPILLAIAFWWFQNLYLLLPATT</sequence>
<evidence type="ECO:0000256" key="1">
    <source>
        <dbReference type="ARBA" id="ARBA00022801"/>
    </source>
</evidence>
<keyword evidence="1" id="KW-0378">Hydrolase</keyword>
<evidence type="ECO:0000313" key="6">
    <source>
        <dbReference type="EMBL" id="CAB5016822.1"/>
    </source>
</evidence>
<dbReference type="Gene3D" id="2.40.260.10">
    <property type="entry name" value="Sortase"/>
    <property type="match status" value="1"/>
</dbReference>
<protein>
    <submittedName>
        <fullName evidence="5">Unannotated protein</fullName>
    </submittedName>
</protein>
<feature type="compositionally biased region" description="Acidic residues" evidence="2">
    <location>
        <begin position="17"/>
        <end position="31"/>
    </location>
</feature>
<dbReference type="Pfam" id="PF04203">
    <property type="entry name" value="Sortase"/>
    <property type="match status" value="1"/>
</dbReference>
<keyword evidence="3" id="KW-0472">Membrane</keyword>
<dbReference type="EMBL" id="CAFBPM010000005">
    <property type="protein sequence ID" value="CAB5016822.1"/>
    <property type="molecule type" value="Genomic_DNA"/>
</dbReference>
<name>A0A6J7DCP3_9ZZZZ</name>
<reference evidence="5" key="1">
    <citation type="submission" date="2020-05" db="EMBL/GenBank/DDBJ databases">
        <authorList>
            <person name="Chiriac C."/>
            <person name="Salcher M."/>
            <person name="Ghai R."/>
            <person name="Kavagutti S V."/>
        </authorList>
    </citation>
    <scope>NUCLEOTIDE SEQUENCE</scope>
</reference>
<feature type="transmembrane region" description="Helical" evidence="3">
    <location>
        <begin position="282"/>
        <end position="301"/>
    </location>
</feature>
<dbReference type="SUPFAM" id="SSF63817">
    <property type="entry name" value="Sortase"/>
    <property type="match status" value="1"/>
</dbReference>
<evidence type="ECO:0000256" key="2">
    <source>
        <dbReference type="SAM" id="MobiDB-lite"/>
    </source>
</evidence>
<evidence type="ECO:0000256" key="3">
    <source>
        <dbReference type="SAM" id="Phobius"/>
    </source>
</evidence>
<proteinExistence type="predicted"/>
<feature type="region of interest" description="Disordered" evidence="2">
    <location>
        <begin position="14"/>
        <end position="35"/>
    </location>
</feature>
<keyword evidence="3" id="KW-1133">Transmembrane helix</keyword>
<organism evidence="5">
    <name type="scientific">freshwater metagenome</name>
    <dbReference type="NCBI Taxonomy" id="449393"/>
    <lineage>
        <taxon>unclassified sequences</taxon>
        <taxon>metagenomes</taxon>
        <taxon>ecological metagenomes</taxon>
    </lineage>
</organism>
<dbReference type="InterPro" id="IPR023365">
    <property type="entry name" value="Sortase_dom-sf"/>
</dbReference>
<accession>A0A6J7DCP3</accession>
<feature type="transmembrane region" description="Helical" evidence="3">
    <location>
        <begin position="43"/>
        <end position="66"/>
    </location>
</feature>
<feature type="transmembrane region" description="Helical" evidence="3">
    <location>
        <begin position="252"/>
        <end position="275"/>
    </location>
</feature>
<dbReference type="GO" id="GO:0016787">
    <property type="term" value="F:hydrolase activity"/>
    <property type="evidence" value="ECO:0007669"/>
    <property type="project" value="UniProtKB-KW"/>
</dbReference>
<evidence type="ECO:0000313" key="4">
    <source>
        <dbReference type="EMBL" id="CAB4827188.1"/>
    </source>
</evidence>
<evidence type="ECO:0000313" key="5">
    <source>
        <dbReference type="EMBL" id="CAB4864933.1"/>
    </source>
</evidence>
<dbReference type="EMBL" id="CAFBLT010000001">
    <property type="protein sequence ID" value="CAB4864933.1"/>
    <property type="molecule type" value="Genomic_DNA"/>
</dbReference>